<reference evidence="1 2" key="1">
    <citation type="submission" date="2019-11" db="EMBL/GenBank/DDBJ databases">
        <title>Genome sequence of Moorella glycerini DSM11254.</title>
        <authorList>
            <person name="Poehlein A."/>
            <person name="Boeer T."/>
            <person name="Daniel R."/>
        </authorList>
    </citation>
    <scope>NUCLEOTIDE SEQUENCE [LARGE SCALE GENOMIC DNA]</scope>
    <source>
        <strain evidence="1 2">DSM 11254</strain>
    </source>
</reference>
<organism evidence="1 2">
    <name type="scientific">Neomoorella glycerini</name>
    <dbReference type="NCBI Taxonomy" id="55779"/>
    <lineage>
        <taxon>Bacteria</taxon>
        <taxon>Bacillati</taxon>
        <taxon>Bacillota</taxon>
        <taxon>Clostridia</taxon>
        <taxon>Neomoorellales</taxon>
        <taxon>Neomoorellaceae</taxon>
        <taxon>Neomoorella</taxon>
    </lineage>
</organism>
<evidence type="ECO:0000313" key="2">
    <source>
        <dbReference type="Proteomes" id="UP000425916"/>
    </source>
</evidence>
<dbReference type="Proteomes" id="UP000425916">
    <property type="component" value="Chromosome"/>
</dbReference>
<dbReference type="AlphaFoldDB" id="A0A6I5ZTY0"/>
<evidence type="ECO:0000313" key="1">
    <source>
        <dbReference type="EMBL" id="QGP93129.1"/>
    </source>
</evidence>
<dbReference type="EMBL" id="CP046244">
    <property type="protein sequence ID" value="QGP93129.1"/>
    <property type="molecule type" value="Genomic_DNA"/>
</dbReference>
<proteinExistence type="predicted"/>
<sequence>MTLKEKVDLAIVCQAALTMNAERCGEAKTAFGQGIDVTIKTGLETLRLAGGALKR</sequence>
<protein>
    <submittedName>
        <fullName evidence="1">Uncharacterized protein</fullName>
    </submittedName>
</protein>
<accession>A0A6I5ZTY0</accession>
<name>A0A6I5ZTY0_9FIRM</name>
<gene>
    <name evidence="1" type="ORF">MGLY_25270</name>
</gene>
<keyword evidence="2" id="KW-1185">Reference proteome</keyword>